<feature type="region of interest" description="Disordered" evidence="1">
    <location>
        <begin position="158"/>
        <end position="187"/>
    </location>
</feature>
<sequence length="664" mass="74822">MSHMCGRASSDKEKILNVFNNQLKSADKNPRSVNRFTADCNCSNHSKTDEQNKMKRRRSRKDRSQMRGGGKEVLAYKSHHHQCRRQISSDMAAHFENGCHSSCRCPSRRAASFPITTPAAQEPSIITDSRLIGHQGLFSHEVKSIDIERLLSEQRKLKKSGQQVHENKNATSLTFSTSQIPSPSSINDLLVADNDESLPLEKQTGHDDCEKKDNQISQGSEITAGQRAQPQLELSLESVKSISSSKNSSSDVVIVKSNKMNPDVSDEGKESQLTPTVMKTLNRKVKGHMISALDHTPMNRDSPVHHTQADGVSPSPLQLSSSPIADISDIQPRRPDPDCVSQSVGAVAARLTDSLRFPLLRRRDLVAESRDVLLRALRDNHGSQLQENLHEVQRCLRFAADPSKKVQPQDSTMMEELLPPEVFKAAFQAETANQPCFDARKTTPFRTTGSRHFSWKSRPQPNRNMEQTADWLTSPVETSVSIFDDITRPSCAPQFCMDFEPSGGTASSHLFSPPSCWGQKASQSEPWEDSFNRNRSNKDFTFDSFENTFKDNTRAERSSTIQPFFPYQTQLPDRRPAELMHFPDPFEPDRYSFAPSFSTQTHHPQESFHPYSQFSRPSTGPPLRSHHTDMKHYPPSHMIDKDPAAPLSSFPSPEQWTFPPMRLY</sequence>
<proteinExistence type="predicted"/>
<dbReference type="PANTHER" id="PTHR37346:SF1">
    <property type="entry name" value="PROLINE-RICH PROTEIN 19"/>
    <property type="match status" value="1"/>
</dbReference>
<feature type="region of interest" description="Disordered" evidence="1">
    <location>
        <begin position="297"/>
        <end position="318"/>
    </location>
</feature>
<feature type="compositionally biased region" description="Polar residues" evidence="1">
    <location>
        <begin position="160"/>
        <end position="187"/>
    </location>
</feature>
<gene>
    <name evidence="3 4" type="primary">LOC104950223</name>
</gene>
<dbReference type="PANTHER" id="PTHR37346">
    <property type="entry name" value="PROLINE-RICH PROTEIN 19"/>
    <property type="match status" value="1"/>
</dbReference>
<dbReference type="RefSeq" id="XP_010775011.1">
    <property type="nucleotide sequence ID" value="XM_010776709.1"/>
</dbReference>
<name>A0A6I9NEN9_9TELE</name>
<keyword evidence="2" id="KW-1185">Reference proteome</keyword>
<evidence type="ECO:0000313" key="3">
    <source>
        <dbReference type="RefSeq" id="XP_010775011.1"/>
    </source>
</evidence>
<dbReference type="CTD" id="284338"/>
<dbReference type="Proteomes" id="UP000504611">
    <property type="component" value="Unplaced"/>
</dbReference>
<dbReference type="InterPro" id="IPR029355">
    <property type="entry name" value="Pro-rich_19"/>
</dbReference>
<feature type="region of interest" description="Disordered" evidence="1">
    <location>
        <begin position="593"/>
        <end position="664"/>
    </location>
</feature>
<dbReference type="KEGG" id="ncc:104950223"/>
<evidence type="ECO:0000313" key="2">
    <source>
        <dbReference type="Proteomes" id="UP000504611"/>
    </source>
</evidence>
<dbReference type="Pfam" id="PF15455">
    <property type="entry name" value="Pro-rich_19"/>
    <property type="match status" value="1"/>
</dbReference>
<dbReference type="OrthoDB" id="8947257at2759"/>
<feature type="region of interest" description="Disordered" evidence="1">
    <location>
        <begin position="37"/>
        <end position="69"/>
    </location>
</feature>
<reference evidence="3 4" key="1">
    <citation type="submission" date="2025-04" db="UniProtKB">
        <authorList>
            <consortium name="RefSeq"/>
        </authorList>
    </citation>
    <scope>IDENTIFICATION</scope>
    <source>
        <tissue evidence="3 4">Muscle</tissue>
    </source>
</reference>
<dbReference type="AlphaFoldDB" id="A0A6I9NEN9"/>
<evidence type="ECO:0000313" key="4">
    <source>
        <dbReference type="RefSeq" id="XP_010775012.1"/>
    </source>
</evidence>
<protein>
    <submittedName>
        <fullName evidence="3 4">Uncharacterized protein LOC104950223</fullName>
    </submittedName>
</protein>
<evidence type="ECO:0000256" key="1">
    <source>
        <dbReference type="SAM" id="MobiDB-lite"/>
    </source>
</evidence>
<feature type="compositionally biased region" description="Basic and acidic residues" evidence="1">
    <location>
        <begin position="626"/>
        <end position="643"/>
    </location>
</feature>
<dbReference type="RefSeq" id="XP_010775012.1">
    <property type="nucleotide sequence ID" value="XM_010776710.1"/>
</dbReference>
<accession>A0A6I9NEN9</accession>
<organism evidence="2 4">
    <name type="scientific">Notothenia coriiceps</name>
    <name type="common">black rockcod</name>
    <dbReference type="NCBI Taxonomy" id="8208"/>
    <lineage>
        <taxon>Eukaryota</taxon>
        <taxon>Metazoa</taxon>
        <taxon>Chordata</taxon>
        <taxon>Craniata</taxon>
        <taxon>Vertebrata</taxon>
        <taxon>Euteleostomi</taxon>
        <taxon>Actinopterygii</taxon>
        <taxon>Neopterygii</taxon>
        <taxon>Teleostei</taxon>
        <taxon>Neoteleostei</taxon>
        <taxon>Acanthomorphata</taxon>
        <taxon>Eupercaria</taxon>
        <taxon>Perciformes</taxon>
        <taxon>Notothenioidei</taxon>
        <taxon>Nototheniidae</taxon>
        <taxon>Notothenia</taxon>
    </lineage>
</organism>